<proteinExistence type="predicted"/>
<accession>A0A7G5BB16</accession>
<reference evidence="2 3" key="1">
    <citation type="submission" date="2020-07" db="EMBL/GenBank/DDBJ databases">
        <title>Ralstonia phages.</title>
        <authorList>
            <person name="Trotereau A."/>
            <person name="Boyer C."/>
            <person name="Torres-Barcelo C."/>
        </authorList>
    </citation>
    <scope>NUCLEOTIDE SEQUENCE [LARGE SCALE GENOMIC DNA]</scope>
</reference>
<dbReference type="EMBL" id="MT740743">
    <property type="protein sequence ID" value="QMV33489.1"/>
    <property type="molecule type" value="Genomic_DNA"/>
</dbReference>
<dbReference type="Proteomes" id="UP000515746">
    <property type="component" value="Segment"/>
</dbReference>
<evidence type="ECO:0000259" key="1">
    <source>
        <dbReference type="Pfam" id="PF24703"/>
    </source>
</evidence>
<evidence type="ECO:0000313" key="3">
    <source>
        <dbReference type="Proteomes" id="UP000515746"/>
    </source>
</evidence>
<dbReference type="InterPro" id="IPR056083">
    <property type="entry name" value="DUF7666"/>
</dbReference>
<protein>
    <recommendedName>
        <fullName evidence="1">DUF7666 domain-containing protein</fullName>
    </recommendedName>
</protein>
<sequence>MSNNKEAQQSGPIVSYKGFNQDWTCRDFQYEVGGSYEHKGNVEACSGGFHACEYPLHVLRYYKASQSRFAVVEQGGTLSRHDKDSKVASSRITVKAEIDLTGLIKAAVKYTMDRCTPADGAVSDQPNTAVKAEVRNKSAVASGYSGAATASGYSGAATASGYSGAATASGNYGAATASGYYGAATASGYYGAATASGDYGAATASGNYGAATASGNYGAATASGRNGKAKGKKGCALFLVYRNADLKIIHAKAAIVGQDGIKADTWYFLNAAGEFVEA</sequence>
<evidence type="ECO:0000313" key="2">
    <source>
        <dbReference type="EMBL" id="QMV33489.1"/>
    </source>
</evidence>
<feature type="domain" description="DUF7666" evidence="1">
    <location>
        <begin position="13"/>
        <end position="106"/>
    </location>
</feature>
<organism evidence="2 3">
    <name type="scientific">Ralstonia phage Hyacinthe</name>
    <dbReference type="NCBI Taxonomy" id="2759731"/>
    <lineage>
        <taxon>Viruses</taxon>
        <taxon>Duplodnaviria</taxon>
        <taxon>Heunggongvirae</taxon>
        <taxon>Uroviricota</taxon>
        <taxon>Caudoviricetes</taxon>
        <taxon>Rahariannevirus</taxon>
        <taxon>Rahariannevirus raharianne</taxon>
    </lineage>
</organism>
<dbReference type="Pfam" id="PF24703">
    <property type="entry name" value="DUF7666"/>
    <property type="match status" value="1"/>
</dbReference>
<gene>
    <name evidence="2" type="ORF">8G_00057</name>
</gene>
<name>A0A7G5BB16_9CAUD</name>